<feature type="region of interest" description="Disordered" evidence="1">
    <location>
        <begin position="1"/>
        <end position="64"/>
    </location>
</feature>
<comment type="caution">
    <text evidence="2">The sequence shown here is derived from an EMBL/GenBank/DDBJ whole genome shotgun (WGS) entry which is preliminary data.</text>
</comment>
<evidence type="ECO:0000256" key="1">
    <source>
        <dbReference type="SAM" id="MobiDB-lite"/>
    </source>
</evidence>
<feature type="region of interest" description="Disordered" evidence="1">
    <location>
        <begin position="93"/>
        <end position="119"/>
    </location>
</feature>
<keyword evidence="3" id="KW-1185">Reference proteome</keyword>
<protein>
    <submittedName>
        <fullName evidence="2">Uncharacterized protein</fullName>
    </submittedName>
</protein>
<name>A0A8H6IB53_9AGAR</name>
<reference evidence="2 3" key="1">
    <citation type="submission" date="2020-07" db="EMBL/GenBank/DDBJ databases">
        <title>Comparative genomics of pyrophilous fungi reveals a link between fire events and developmental genes.</title>
        <authorList>
            <consortium name="DOE Joint Genome Institute"/>
            <person name="Steindorff A.S."/>
            <person name="Carver A."/>
            <person name="Calhoun S."/>
            <person name="Stillman K."/>
            <person name="Liu H."/>
            <person name="Lipzen A."/>
            <person name="Pangilinan J."/>
            <person name="Labutti K."/>
            <person name="Bruns T.D."/>
            <person name="Grigoriev I.V."/>
        </authorList>
    </citation>
    <scope>NUCLEOTIDE SEQUENCE [LARGE SCALE GENOMIC DNA]</scope>
    <source>
        <strain evidence="2 3">CBS 144469</strain>
    </source>
</reference>
<feature type="region of interest" description="Disordered" evidence="1">
    <location>
        <begin position="193"/>
        <end position="229"/>
    </location>
</feature>
<sequence length="418" mass="44509">MVKKASGCQQNTDTTTTAFDHAKTRTSLRPSVSATSLGGPKITKGTSRLLPHIDSPADPCSQTPPPCRRHCLKKLGVQLIQDVSAETNKVLSNGTTTTAVQQPTRTRRRGRRPTGLPLAPITKLSFGVSVAPPAGVVEAPRGPPPHPGLLPPSPPPLLPSACPRLAGGLYVHKVPAPIDDARVAQHRLRYRHRMPTPQPYPSRASHPPRKASQPPHRLSILSTRHPPPRRRAATLLPAQRLIPPPPFDLPDTDPIVPSLPFDATAWRHALLDAGECLDAHSAIPAAGGALSSMRESAWMFVHAGLIPSMLLDAAAWKRSLLDAGECVDVCTRRSHPLHAARCGGVETQSPRCGRVCGCMQGAPVSSPPSTLLDAAVWRCTLLDAVEGSLEENPRLGGEAGEAGLGMGNRSIEVWDVVL</sequence>
<dbReference type="AlphaFoldDB" id="A0A8H6IB53"/>
<proteinExistence type="predicted"/>
<evidence type="ECO:0000313" key="2">
    <source>
        <dbReference type="EMBL" id="KAF6760943.1"/>
    </source>
</evidence>
<organism evidence="2 3">
    <name type="scientific">Ephemerocybe angulata</name>
    <dbReference type="NCBI Taxonomy" id="980116"/>
    <lineage>
        <taxon>Eukaryota</taxon>
        <taxon>Fungi</taxon>
        <taxon>Dikarya</taxon>
        <taxon>Basidiomycota</taxon>
        <taxon>Agaricomycotina</taxon>
        <taxon>Agaricomycetes</taxon>
        <taxon>Agaricomycetidae</taxon>
        <taxon>Agaricales</taxon>
        <taxon>Agaricineae</taxon>
        <taxon>Psathyrellaceae</taxon>
        <taxon>Ephemerocybe</taxon>
    </lineage>
</organism>
<evidence type="ECO:0000313" key="3">
    <source>
        <dbReference type="Proteomes" id="UP000521943"/>
    </source>
</evidence>
<gene>
    <name evidence="2" type="ORF">DFP72DRAFT_1092409</name>
</gene>
<feature type="compositionally biased region" description="Low complexity" evidence="1">
    <location>
        <begin position="95"/>
        <end position="104"/>
    </location>
</feature>
<feature type="compositionally biased region" description="Polar residues" evidence="1">
    <location>
        <begin position="25"/>
        <end position="36"/>
    </location>
</feature>
<accession>A0A8H6IB53</accession>
<feature type="compositionally biased region" description="Polar residues" evidence="1">
    <location>
        <begin position="7"/>
        <end position="18"/>
    </location>
</feature>
<dbReference type="Proteomes" id="UP000521943">
    <property type="component" value="Unassembled WGS sequence"/>
</dbReference>
<dbReference type="EMBL" id="JACGCI010000011">
    <property type="protein sequence ID" value="KAF6760943.1"/>
    <property type="molecule type" value="Genomic_DNA"/>
</dbReference>